<feature type="compositionally biased region" description="Low complexity" evidence="8">
    <location>
        <begin position="72"/>
        <end position="86"/>
    </location>
</feature>
<accession>A0ABS2L5R2</accession>
<evidence type="ECO:0000256" key="7">
    <source>
        <dbReference type="ARBA" id="ARBA00023306"/>
    </source>
</evidence>
<dbReference type="EMBL" id="JAFBBU010000001">
    <property type="protein sequence ID" value="MBM7472383.1"/>
    <property type="molecule type" value="Genomic_DNA"/>
</dbReference>
<dbReference type="PANTHER" id="PTHR37820:SF1">
    <property type="entry name" value="CELL DIVISION PROTEIN FTSQ"/>
    <property type="match status" value="1"/>
</dbReference>
<keyword evidence="2" id="KW-1003">Cell membrane</keyword>
<keyword evidence="6 9" id="KW-0472">Membrane</keyword>
<feature type="compositionally biased region" description="Basic and acidic residues" evidence="8">
    <location>
        <begin position="101"/>
        <end position="136"/>
    </location>
</feature>
<dbReference type="Proteomes" id="UP000776164">
    <property type="component" value="Unassembled WGS sequence"/>
</dbReference>
<evidence type="ECO:0000256" key="3">
    <source>
        <dbReference type="ARBA" id="ARBA00022618"/>
    </source>
</evidence>
<evidence type="ECO:0000259" key="10">
    <source>
        <dbReference type="PROSITE" id="PS51779"/>
    </source>
</evidence>
<dbReference type="PANTHER" id="PTHR37820">
    <property type="entry name" value="CELL DIVISION PROTEIN DIVIB"/>
    <property type="match status" value="1"/>
</dbReference>
<protein>
    <submittedName>
        <fullName evidence="11">Cell division protein FtsQ</fullName>
    </submittedName>
</protein>
<organism evidence="11 12">
    <name type="scientific">Subtercola frigoramans</name>
    <dbReference type="NCBI Taxonomy" id="120298"/>
    <lineage>
        <taxon>Bacteria</taxon>
        <taxon>Bacillati</taxon>
        <taxon>Actinomycetota</taxon>
        <taxon>Actinomycetes</taxon>
        <taxon>Micrococcales</taxon>
        <taxon>Microbacteriaceae</taxon>
        <taxon>Subtercola</taxon>
    </lineage>
</organism>
<evidence type="ECO:0000256" key="9">
    <source>
        <dbReference type="SAM" id="Phobius"/>
    </source>
</evidence>
<dbReference type="Pfam" id="PF08478">
    <property type="entry name" value="POTRA_1"/>
    <property type="match status" value="1"/>
</dbReference>
<dbReference type="InterPro" id="IPR050487">
    <property type="entry name" value="FtsQ_DivIB"/>
</dbReference>
<evidence type="ECO:0000256" key="6">
    <source>
        <dbReference type="ARBA" id="ARBA00023136"/>
    </source>
</evidence>
<comment type="subcellular location">
    <subcellularLocation>
        <location evidence="1">Membrane</location>
    </subcellularLocation>
</comment>
<keyword evidence="7" id="KW-0131">Cell cycle</keyword>
<keyword evidence="5 9" id="KW-1133">Transmembrane helix</keyword>
<evidence type="ECO:0000256" key="4">
    <source>
        <dbReference type="ARBA" id="ARBA00022692"/>
    </source>
</evidence>
<evidence type="ECO:0000256" key="8">
    <source>
        <dbReference type="SAM" id="MobiDB-lite"/>
    </source>
</evidence>
<dbReference type="PROSITE" id="PS51779">
    <property type="entry name" value="POTRA"/>
    <property type="match status" value="1"/>
</dbReference>
<comment type="caution">
    <text evidence="11">The sequence shown here is derived from an EMBL/GenBank/DDBJ whole genome shotgun (WGS) entry which is preliminary data.</text>
</comment>
<feature type="compositionally biased region" description="Pro residues" evidence="8">
    <location>
        <begin position="1"/>
        <end position="14"/>
    </location>
</feature>
<feature type="transmembrane region" description="Helical" evidence="9">
    <location>
        <begin position="145"/>
        <end position="166"/>
    </location>
</feature>
<evidence type="ECO:0000256" key="2">
    <source>
        <dbReference type="ARBA" id="ARBA00022475"/>
    </source>
</evidence>
<evidence type="ECO:0000256" key="5">
    <source>
        <dbReference type="ARBA" id="ARBA00022989"/>
    </source>
</evidence>
<feature type="domain" description="POTRA" evidence="10">
    <location>
        <begin position="170"/>
        <end position="238"/>
    </location>
</feature>
<keyword evidence="12" id="KW-1185">Reference proteome</keyword>
<dbReference type="RefSeq" id="WP_205109082.1">
    <property type="nucleotide sequence ID" value="NZ_BAAAHT010000013.1"/>
</dbReference>
<reference evidence="11 12" key="1">
    <citation type="submission" date="2021-01" db="EMBL/GenBank/DDBJ databases">
        <title>Sequencing the genomes of 1000 actinobacteria strains.</title>
        <authorList>
            <person name="Klenk H.-P."/>
        </authorList>
    </citation>
    <scope>NUCLEOTIDE SEQUENCE [LARGE SCALE GENOMIC DNA]</scope>
    <source>
        <strain evidence="11 12">DSM 13057</strain>
    </source>
</reference>
<gene>
    <name evidence="11" type="ORF">JOE66_002017</name>
</gene>
<dbReference type="GO" id="GO:0051301">
    <property type="term" value="P:cell division"/>
    <property type="evidence" value="ECO:0007669"/>
    <property type="project" value="UniProtKB-KW"/>
</dbReference>
<dbReference type="Gene3D" id="3.10.20.310">
    <property type="entry name" value="membrane protein fhac"/>
    <property type="match status" value="1"/>
</dbReference>
<keyword evidence="4 9" id="KW-0812">Transmembrane</keyword>
<dbReference type="InterPro" id="IPR034746">
    <property type="entry name" value="POTRA"/>
</dbReference>
<feature type="region of interest" description="Disordered" evidence="8">
    <location>
        <begin position="1"/>
        <end position="136"/>
    </location>
</feature>
<evidence type="ECO:0000256" key="1">
    <source>
        <dbReference type="ARBA" id="ARBA00004370"/>
    </source>
</evidence>
<proteinExistence type="predicted"/>
<evidence type="ECO:0000313" key="11">
    <source>
        <dbReference type="EMBL" id="MBM7472383.1"/>
    </source>
</evidence>
<evidence type="ECO:0000313" key="12">
    <source>
        <dbReference type="Proteomes" id="UP000776164"/>
    </source>
</evidence>
<keyword evidence="3 11" id="KW-0132">Cell division</keyword>
<name>A0ABS2L5R2_9MICO</name>
<dbReference type="InterPro" id="IPR013685">
    <property type="entry name" value="POTRA_FtsQ_type"/>
</dbReference>
<sequence length="366" mass="38369">MKRPPGIPVPPPESAVPARVTGKRPAGITAPVRPITEPKPVPDAVPNRKQSREPQSLADALQGSARDAPLDSAPISAAKPAAKSAPVPAPTPPPNAQRAQRAAEAEARAAEARAEKDMRAAERQRRHYERSEARRFTERSRRRRLGWLVSLGVVVALVLVVVFTAYSPMFAVRAVAIEGTSRVDAAAVRTALSAQLGKPLALIDYGAIESDLSAFPLIQSYSTESQLPDTLVVHIIERSPVGQLASGTGFDLVDPAGVTVQHTEQQTAGFPVIDLAGGQLGGPGFLASTTVLRTLPADLLAKVGSVSAATPDSVTLVLNGGAQKVIWGSAESSSLKALVLDKLIGTQNPDSRLTYDVSSPESPVVT</sequence>